<reference evidence="2" key="1">
    <citation type="submission" date="2014-09" db="EMBL/GenBank/DDBJ databases">
        <authorList>
            <person name="Magalhaes I.L.F."/>
            <person name="Oliveira U."/>
            <person name="Santos F.R."/>
            <person name="Vidigal T.H.D.A."/>
            <person name="Brescovit A.D."/>
            <person name="Santos A.J."/>
        </authorList>
    </citation>
    <scope>NUCLEOTIDE SEQUENCE</scope>
    <source>
        <tissue evidence="2">Shoot tissue taken approximately 20 cm above the soil surface</tissue>
    </source>
</reference>
<evidence type="ECO:0000256" key="1">
    <source>
        <dbReference type="SAM" id="SignalP"/>
    </source>
</evidence>
<dbReference type="AlphaFoldDB" id="A0A0A9HCS0"/>
<evidence type="ECO:0000313" key="2">
    <source>
        <dbReference type="EMBL" id="JAE30703.1"/>
    </source>
</evidence>
<sequence length="55" mass="6310">MPSIKKSMTNLFLLVLLSVHHFFTKKRAYPVLKPPTQGGVWGKEFLDSFTLAKFL</sequence>
<dbReference type="EMBL" id="GBRH01167193">
    <property type="protein sequence ID" value="JAE30703.1"/>
    <property type="molecule type" value="Transcribed_RNA"/>
</dbReference>
<keyword evidence="1" id="KW-0732">Signal</keyword>
<accession>A0A0A9HCS0</accession>
<protein>
    <submittedName>
        <fullName evidence="2">Uncharacterized protein</fullName>
    </submittedName>
</protein>
<proteinExistence type="predicted"/>
<organism evidence="2">
    <name type="scientific">Arundo donax</name>
    <name type="common">Giant reed</name>
    <name type="synonym">Donax arundinaceus</name>
    <dbReference type="NCBI Taxonomy" id="35708"/>
    <lineage>
        <taxon>Eukaryota</taxon>
        <taxon>Viridiplantae</taxon>
        <taxon>Streptophyta</taxon>
        <taxon>Embryophyta</taxon>
        <taxon>Tracheophyta</taxon>
        <taxon>Spermatophyta</taxon>
        <taxon>Magnoliopsida</taxon>
        <taxon>Liliopsida</taxon>
        <taxon>Poales</taxon>
        <taxon>Poaceae</taxon>
        <taxon>PACMAD clade</taxon>
        <taxon>Arundinoideae</taxon>
        <taxon>Arundineae</taxon>
        <taxon>Arundo</taxon>
    </lineage>
</organism>
<feature type="chain" id="PRO_5002062962" evidence="1">
    <location>
        <begin position="29"/>
        <end position="55"/>
    </location>
</feature>
<name>A0A0A9HCS0_ARUDO</name>
<reference evidence="2" key="2">
    <citation type="journal article" date="2015" name="Data Brief">
        <title>Shoot transcriptome of the giant reed, Arundo donax.</title>
        <authorList>
            <person name="Barrero R.A."/>
            <person name="Guerrero F.D."/>
            <person name="Moolhuijzen P."/>
            <person name="Goolsby J.A."/>
            <person name="Tidwell J."/>
            <person name="Bellgard S.E."/>
            <person name="Bellgard M.I."/>
        </authorList>
    </citation>
    <scope>NUCLEOTIDE SEQUENCE</scope>
    <source>
        <tissue evidence="2">Shoot tissue taken approximately 20 cm above the soil surface</tissue>
    </source>
</reference>
<feature type="signal peptide" evidence="1">
    <location>
        <begin position="1"/>
        <end position="28"/>
    </location>
</feature>